<sequence>MEHETRDLPPTARRVIVGDDEAASSTVVADERNLPRTRLPNGILLQELWQQRDIPAKREDL</sequence>
<keyword evidence="3" id="KW-1185">Reference proteome</keyword>
<dbReference type="Proteomes" id="UP000399805">
    <property type="component" value="Unassembled WGS sequence"/>
</dbReference>
<evidence type="ECO:0000256" key="1">
    <source>
        <dbReference type="SAM" id="MobiDB-lite"/>
    </source>
</evidence>
<evidence type="ECO:0000313" key="2">
    <source>
        <dbReference type="EMBL" id="VVJ21563.1"/>
    </source>
</evidence>
<proteinExistence type="predicted"/>
<accession>A0A6I8LYF1</accession>
<evidence type="ECO:0000313" key="3">
    <source>
        <dbReference type="Proteomes" id="UP000399805"/>
    </source>
</evidence>
<name>A0A6I8LYF1_9PSEU</name>
<protein>
    <submittedName>
        <fullName evidence="2">Uncharacterized protein</fullName>
    </submittedName>
</protein>
<dbReference type="EMBL" id="CABVGP010000002">
    <property type="protein sequence ID" value="VVJ21563.1"/>
    <property type="molecule type" value="Genomic_DNA"/>
</dbReference>
<feature type="region of interest" description="Disordered" evidence="1">
    <location>
        <begin position="1"/>
        <end position="27"/>
    </location>
</feature>
<organism evidence="2 3">
    <name type="scientific">Amycolatopsis camponoti</name>
    <dbReference type="NCBI Taxonomy" id="2606593"/>
    <lineage>
        <taxon>Bacteria</taxon>
        <taxon>Bacillati</taxon>
        <taxon>Actinomycetota</taxon>
        <taxon>Actinomycetes</taxon>
        <taxon>Pseudonocardiales</taxon>
        <taxon>Pseudonocardiaceae</taxon>
        <taxon>Amycolatopsis</taxon>
    </lineage>
</organism>
<dbReference type="RefSeq" id="WP_155546494.1">
    <property type="nucleotide sequence ID" value="NZ_CABVGP010000002.1"/>
</dbReference>
<reference evidence="2 3" key="1">
    <citation type="submission" date="2019-09" db="EMBL/GenBank/DDBJ databases">
        <authorList>
            <person name="Leyn A S."/>
        </authorList>
    </citation>
    <scope>NUCLEOTIDE SEQUENCE [LARGE SCALE GENOMIC DNA]</scope>
    <source>
        <strain evidence="2">AA231_1</strain>
    </source>
</reference>
<gene>
    <name evidence="2" type="ORF">AA23TX_06584</name>
</gene>
<dbReference type="AlphaFoldDB" id="A0A6I8LYF1"/>